<name>A0AC60R371_IXOPE</name>
<comment type="caution">
    <text evidence="1">The sequence shown here is derived from an EMBL/GenBank/DDBJ whole genome shotgun (WGS) entry which is preliminary data.</text>
</comment>
<dbReference type="EMBL" id="JABSTQ010000511">
    <property type="protein sequence ID" value="KAG0445347.1"/>
    <property type="molecule type" value="Genomic_DNA"/>
</dbReference>
<evidence type="ECO:0000313" key="1">
    <source>
        <dbReference type="EMBL" id="KAG0445347.1"/>
    </source>
</evidence>
<organism evidence="1 2">
    <name type="scientific">Ixodes persulcatus</name>
    <name type="common">Taiga tick</name>
    <dbReference type="NCBI Taxonomy" id="34615"/>
    <lineage>
        <taxon>Eukaryota</taxon>
        <taxon>Metazoa</taxon>
        <taxon>Ecdysozoa</taxon>
        <taxon>Arthropoda</taxon>
        <taxon>Chelicerata</taxon>
        <taxon>Arachnida</taxon>
        <taxon>Acari</taxon>
        <taxon>Parasitiformes</taxon>
        <taxon>Ixodida</taxon>
        <taxon>Ixodoidea</taxon>
        <taxon>Ixodidae</taxon>
        <taxon>Ixodinae</taxon>
        <taxon>Ixodes</taxon>
    </lineage>
</organism>
<dbReference type="Proteomes" id="UP000805193">
    <property type="component" value="Unassembled WGS sequence"/>
</dbReference>
<evidence type="ECO:0000313" key="2">
    <source>
        <dbReference type="Proteomes" id="UP000805193"/>
    </source>
</evidence>
<reference evidence="1 2" key="1">
    <citation type="journal article" date="2020" name="Cell">
        <title>Large-Scale Comparative Analyses of Tick Genomes Elucidate Their Genetic Diversity and Vector Capacities.</title>
        <authorList>
            <consortium name="Tick Genome and Microbiome Consortium (TIGMIC)"/>
            <person name="Jia N."/>
            <person name="Wang J."/>
            <person name="Shi W."/>
            <person name="Du L."/>
            <person name="Sun Y."/>
            <person name="Zhan W."/>
            <person name="Jiang J.F."/>
            <person name="Wang Q."/>
            <person name="Zhang B."/>
            <person name="Ji P."/>
            <person name="Bell-Sakyi L."/>
            <person name="Cui X.M."/>
            <person name="Yuan T.T."/>
            <person name="Jiang B.G."/>
            <person name="Yang W.F."/>
            <person name="Lam T.T."/>
            <person name="Chang Q.C."/>
            <person name="Ding S.J."/>
            <person name="Wang X.J."/>
            <person name="Zhu J.G."/>
            <person name="Ruan X.D."/>
            <person name="Zhao L."/>
            <person name="Wei J.T."/>
            <person name="Ye R.Z."/>
            <person name="Que T.C."/>
            <person name="Du C.H."/>
            <person name="Zhou Y.H."/>
            <person name="Cheng J.X."/>
            <person name="Dai P.F."/>
            <person name="Guo W.B."/>
            <person name="Han X.H."/>
            <person name="Huang E.J."/>
            <person name="Li L.F."/>
            <person name="Wei W."/>
            <person name="Gao Y.C."/>
            <person name="Liu J.Z."/>
            <person name="Shao H.Z."/>
            <person name="Wang X."/>
            <person name="Wang C.C."/>
            <person name="Yang T.C."/>
            <person name="Huo Q.B."/>
            <person name="Li W."/>
            <person name="Chen H.Y."/>
            <person name="Chen S.E."/>
            <person name="Zhou L.G."/>
            <person name="Ni X.B."/>
            <person name="Tian J.H."/>
            <person name="Sheng Y."/>
            <person name="Liu T."/>
            <person name="Pan Y.S."/>
            <person name="Xia L.Y."/>
            <person name="Li J."/>
            <person name="Zhao F."/>
            <person name="Cao W.C."/>
        </authorList>
    </citation>
    <scope>NUCLEOTIDE SEQUENCE [LARGE SCALE GENOMIC DNA]</scope>
    <source>
        <strain evidence="1">Iper-2018</strain>
    </source>
</reference>
<proteinExistence type="predicted"/>
<keyword evidence="2" id="KW-1185">Reference proteome</keyword>
<protein>
    <submittedName>
        <fullName evidence="1">Uncharacterized protein</fullName>
    </submittedName>
</protein>
<accession>A0AC60R371</accession>
<sequence>MSKWVLSELRYFPTERDPCNVTNATSLATLQLPAQRPLSCAIEVDSATNKILKTYRDGASQRIQDVRNASDRLWFLLLGKDFRQHGDFRNWNDIRTTHFDRICDTEEYVGVRVELKGRPVTFVSAYVPPQSHLDPKTIADICTRIKGEAVIAGDFNSHNETWGDKKTDARGRALQSTLDGLALRNKTSGEQTFVRPGVEGSAIDLTFITRGLHLTFRPEKDSWGSDYLPIIIGKPPKVPLKTCHLVDWKEYRGQLDKLIDSGAPLAPENIAEALKKATRMVQIPIKRQTRACTGST</sequence>
<gene>
    <name evidence="1" type="ORF">HPB47_016413</name>
</gene>